<accession>A0A644Z4Q7</accession>
<dbReference type="InterPro" id="IPR050301">
    <property type="entry name" value="NTE"/>
</dbReference>
<evidence type="ECO:0000259" key="4">
    <source>
        <dbReference type="PROSITE" id="PS51635"/>
    </source>
</evidence>
<dbReference type="InterPro" id="IPR016035">
    <property type="entry name" value="Acyl_Trfase/lysoPLipase"/>
</dbReference>
<evidence type="ECO:0000256" key="1">
    <source>
        <dbReference type="ARBA" id="ARBA00022801"/>
    </source>
</evidence>
<dbReference type="PANTHER" id="PTHR14226">
    <property type="entry name" value="NEUROPATHY TARGET ESTERASE/SWISS CHEESE D.MELANOGASTER"/>
    <property type="match status" value="1"/>
</dbReference>
<dbReference type="CDD" id="cd07205">
    <property type="entry name" value="Pat_PNPLA6_PNPLA7_NTE1_like"/>
    <property type="match status" value="1"/>
</dbReference>
<gene>
    <name evidence="5" type="ORF">SDC9_79651</name>
</gene>
<evidence type="ECO:0000256" key="3">
    <source>
        <dbReference type="ARBA" id="ARBA00023098"/>
    </source>
</evidence>
<evidence type="ECO:0000256" key="2">
    <source>
        <dbReference type="ARBA" id="ARBA00022963"/>
    </source>
</evidence>
<dbReference type="GO" id="GO:0016787">
    <property type="term" value="F:hydrolase activity"/>
    <property type="evidence" value="ECO:0007669"/>
    <property type="project" value="UniProtKB-KW"/>
</dbReference>
<reference evidence="5" key="1">
    <citation type="submission" date="2019-08" db="EMBL/GenBank/DDBJ databases">
        <authorList>
            <person name="Kucharzyk K."/>
            <person name="Murdoch R.W."/>
            <person name="Higgins S."/>
            <person name="Loffler F."/>
        </authorList>
    </citation>
    <scope>NUCLEOTIDE SEQUENCE</scope>
</reference>
<name>A0A644Z4Q7_9ZZZZ</name>
<comment type="caution">
    <text evidence="5">The sequence shown here is derived from an EMBL/GenBank/DDBJ whole genome shotgun (WGS) entry which is preliminary data.</text>
</comment>
<dbReference type="GO" id="GO:0016042">
    <property type="term" value="P:lipid catabolic process"/>
    <property type="evidence" value="ECO:0007669"/>
    <property type="project" value="UniProtKB-KW"/>
</dbReference>
<keyword evidence="1" id="KW-0378">Hydrolase</keyword>
<dbReference type="AlphaFoldDB" id="A0A644Z4Q7"/>
<evidence type="ECO:0000313" key="5">
    <source>
        <dbReference type="EMBL" id="MPM33084.1"/>
    </source>
</evidence>
<dbReference type="EMBL" id="VSSQ01006550">
    <property type="protein sequence ID" value="MPM33084.1"/>
    <property type="molecule type" value="Genomic_DNA"/>
</dbReference>
<dbReference type="PROSITE" id="PS51635">
    <property type="entry name" value="PNPLA"/>
    <property type="match status" value="1"/>
</dbReference>
<dbReference type="Pfam" id="PF01734">
    <property type="entry name" value="Patatin"/>
    <property type="match status" value="1"/>
</dbReference>
<protein>
    <submittedName>
        <fullName evidence="5">Putative NTE family protein</fullName>
    </submittedName>
</protein>
<proteinExistence type="predicted"/>
<keyword evidence="2" id="KW-0442">Lipid degradation</keyword>
<feature type="domain" description="PNPLA" evidence="4">
    <location>
        <begin position="9"/>
        <end position="167"/>
    </location>
</feature>
<sequence>MDKKYKTGLALSGGGVKGLAHAGAMKALEEHGIKPDIISGTSAGAIAGALYCAGYTPDQICTLFKKKDFNDFVEFTLPKSGLFATTGFVKFLEEHIEYENLEDLPIPLLVTATNLDKGSSVTFTKGKLSRTVMASACIPVIFTPVEIENEKYVDGGIFKNFPVSPLRNLCEQVIGINASPLVTEKYSNNIVSIAERSYHFMFRANILEDKKLCDILVEVESVMQYKTFDLKKVDIIYEQGYLATMEALKNLDYSQQNPI</sequence>
<organism evidence="5">
    <name type="scientific">bioreactor metagenome</name>
    <dbReference type="NCBI Taxonomy" id="1076179"/>
    <lineage>
        <taxon>unclassified sequences</taxon>
        <taxon>metagenomes</taxon>
        <taxon>ecological metagenomes</taxon>
    </lineage>
</organism>
<dbReference type="Gene3D" id="3.40.1090.10">
    <property type="entry name" value="Cytosolic phospholipase A2 catalytic domain"/>
    <property type="match status" value="1"/>
</dbReference>
<dbReference type="SUPFAM" id="SSF52151">
    <property type="entry name" value="FabD/lysophospholipase-like"/>
    <property type="match status" value="1"/>
</dbReference>
<keyword evidence="3" id="KW-0443">Lipid metabolism</keyword>
<dbReference type="PANTHER" id="PTHR14226:SF78">
    <property type="entry name" value="SLR0060 PROTEIN"/>
    <property type="match status" value="1"/>
</dbReference>
<dbReference type="InterPro" id="IPR002641">
    <property type="entry name" value="PNPLA_dom"/>
</dbReference>